<feature type="region of interest" description="Disordered" evidence="1">
    <location>
        <begin position="88"/>
        <end position="128"/>
    </location>
</feature>
<evidence type="ECO:0000313" key="3">
    <source>
        <dbReference type="Proteomes" id="UP000276215"/>
    </source>
</evidence>
<dbReference type="Proteomes" id="UP000276215">
    <property type="component" value="Unassembled WGS sequence"/>
</dbReference>
<evidence type="ECO:0000313" key="2">
    <source>
        <dbReference type="EMBL" id="RPA95224.1"/>
    </source>
</evidence>
<dbReference type="Gene3D" id="3.30.110.10">
    <property type="entry name" value="Translation initiation factor 3 (IF-3), C-terminal domain"/>
    <property type="match status" value="1"/>
</dbReference>
<accession>A0A3N4JMX1</accession>
<dbReference type="AlphaFoldDB" id="A0A3N4JMX1"/>
<dbReference type="STRING" id="1336337.A0A3N4JMX1"/>
<gene>
    <name evidence="2" type="ORF">L873DRAFT_1813161</name>
</gene>
<protein>
    <recommendedName>
        <fullName evidence="4">Translation initiation factor 3 C-terminal domain-containing protein</fullName>
    </recommendedName>
</protein>
<name>A0A3N4JMX1_9PEZI</name>
<dbReference type="SUPFAM" id="SSF55200">
    <property type="entry name" value="Translation initiation factor IF3, C-terminal domain"/>
    <property type="match status" value="1"/>
</dbReference>
<dbReference type="InterPro" id="IPR036788">
    <property type="entry name" value="T_IF-3_C_sf"/>
</dbReference>
<dbReference type="GO" id="GO:0006413">
    <property type="term" value="P:translational initiation"/>
    <property type="evidence" value="ECO:0007669"/>
    <property type="project" value="InterPro"/>
</dbReference>
<proteinExistence type="predicted"/>
<dbReference type="EMBL" id="ML120428">
    <property type="protein sequence ID" value="RPA95224.1"/>
    <property type="molecule type" value="Genomic_DNA"/>
</dbReference>
<organism evidence="2 3">
    <name type="scientific">Choiromyces venosus 120613-1</name>
    <dbReference type="NCBI Taxonomy" id="1336337"/>
    <lineage>
        <taxon>Eukaryota</taxon>
        <taxon>Fungi</taxon>
        <taxon>Dikarya</taxon>
        <taxon>Ascomycota</taxon>
        <taxon>Pezizomycotina</taxon>
        <taxon>Pezizomycetes</taxon>
        <taxon>Pezizales</taxon>
        <taxon>Tuberaceae</taxon>
        <taxon>Choiromyces</taxon>
    </lineage>
</organism>
<dbReference type="OrthoDB" id="21573at2759"/>
<sequence length="128" mass="14325">MLEFTWAISLNDLAHKMKKVGEFLRKGNRVEVVIGTRKGMAKVKADQANELVAKVRETGTEFGREWKEVDGALGTQLTLFFEGKAPVKAKGDEEEGGNVTKKKKKKKFMTPEELKAEEEAEAAAKREK</sequence>
<evidence type="ECO:0008006" key="4">
    <source>
        <dbReference type="Google" id="ProtNLM"/>
    </source>
</evidence>
<reference evidence="2 3" key="1">
    <citation type="journal article" date="2018" name="Nat. Ecol. Evol.">
        <title>Pezizomycetes genomes reveal the molecular basis of ectomycorrhizal truffle lifestyle.</title>
        <authorList>
            <person name="Murat C."/>
            <person name="Payen T."/>
            <person name="Noel B."/>
            <person name="Kuo A."/>
            <person name="Morin E."/>
            <person name="Chen J."/>
            <person name="Kohler A."/>
            <person name="Krizsan K."/>
            <person name="Balestrini R."/>
            <person name="Da Silva C."/>
            <person name="Montanini B."/>
            <person name="Hainaut M."/>
            <person name="Levati E."/>
            <person name="Barry K.W."/>
            <person name="Belfiori B."/>
            <person name="Cichocki N."/>
            <person name="Clum A."/>
            <person name="Dockter R.B."/>
            <person name="Fauchery L."/>
            <person name="Guy J."/>
            <person name="Iotti M."/>
            <person name="Le Tacon F."/>
            <person name="Lindquist E.A."/>
            <person name="Lipzen A."/>
            <person name="Malagnac F."/>
            <person name="Mello A."/>
            <person name="Molinier V."/>
            <person name="Miyauchi S."/>
            <person name="Poulain J."/>
            <person name="Riccioni C."/>
            <person name="Rubini A."/>
            <person name="Sitrit Y."/>
            <person name="Splivallo R."/>
            <person name="Traeger S."/>
            <person name="Wang M."/>
            <person name="Zifcakova L."/>
            <person name="Wipf D."/>
            <person name="Zambonelli A."/>
            <person name="Paolocci F."/>
            <person name="Nowrousian M."/>
            <person name="Ottonello S."/>
            <person name="Baldrian P."/>
            <person name="Spatafora J.W."/>
            <person name="Henrissat B."/>
            <person name="Nagy L.G."/>
            <person name="Aury J.M."/>
            <person name="Wincker P."/>
            <person name="Grigoriev I.V."/>
            <person name="Bonfante P."/>
            <person name="Martin F.M."/>
        </authorList>
    </citation>
    <scope>NUCLEOTIDE SEQUENCE [LARGE SCALE GENOMIC DNA]</scope>
    <source>
        <strain evidence="2 3">120613-1</strain>
    </source>
</reference>
<keyword evidence="3" id="KW-1185">Reference proteome</keyword>
<evidence type="ECO:0000256" key="1">
    <source>
        <dbReference type="SAM" id="MobiDB-lite"/>
    </source>
</evidence>